<comment type="similarity">
    <text evidence="5 7">Belongs to the NusG family.</text>
</comment>
<dbReference type="SMART" id="SM00739">
    <property type="entry name" value="KOW"/>
    <property type="match status" value="1"/>
</dbReference>
<feature type="domain" description="KOW" evidence="10">
    <location>
        <begin position="230"/>
        <end position="257"/>
    </location>
</feature>
<proteinExistence type="inferred from homology"/>
<gene>
    <name evidence="5" type="primary">nusG</name>
    <name evidence="11" type="ORF">VE96_C0005G0045</name>
</gene>
<keyword evidence="1 5" id="KW-0806">Transcription termination</keyword>
<dbReference type="SUPFAM" id="SSF50104">
    <property type="entry name" value="Translation proteins SH3-like domain"/>
    <property type="match status" value="1"/>
</dbReference>
<dbReference type="GO" id="GO:0005829">
    <property type="term" value="C:cytosol"/>
    <property type="evidence" value="ECO:0007669"/>
    <property type="project" value="TreeGrafter"/>
</dbReference>
<sequence>MSDQDQNHNLPVEDESTADPVRLPEPIAEAPLLPEEGLGEVGAEQSTSSPPATSLPAVKHSRQGGVGGHRLGESSDSERGGSNERTIVETEDKETTTEENAVPANVFDNTTPGQWYVLHTYSGYEDAVADSLRQRIDSLDMKDKIFYVLVPKEKQIEIKNGKRKTVEKKIFPGYVLVKMLVTEASWYVVRNTPSVTGFIGSGTIPVPISDAEMETIKKRMIVEEPKHKIDLKLGDLVHIIDGPFKEYDGTVSEVDEARGKIKVLVSIFGRETPVELDFLQVKRA</sequence>
<dbReference type="FunFam" id="2.30.30.30:FF:000002">
    <property type="entry name" value="Transcription termination/antitermination factor NusG"/>
    <property type="match status" value="1"/>
</dbReference>
<dbReference type="GO" id="GO:0031564">
    <property type="term" value="P:transcription antitermination"/>
    <property type="evidence" value="ECO:0007669"/>
    <property type="project" value="UniProtKB-UniRule"/>
</dbReference>
<name>A0A0G1I0K5_UNCK3</name>
<dbReference type="GO" id="GO:0006354">
    <property type="term" value="P:DNA-templated transcription elongation"/>
    <property type="evidence" value="ECO:0007669"/>
    <property type="project" value="UniProtKB-UniRule"/>
</dbReference>
<dbReference type="GO" id="GO:0032784">
    <property type="term" value="P:regulation of DNA-templated transcription elongation"/>
    <property type="evidence" value="ECO:0007669"/>
    <property type="project" value="InterPro"/>
</dbReference>
<feature type="region of interest" description="Disordered" evidence="8">
    <location>
        <begin position="1"/>
        <end position="107"/>
    </location>
</feature>
<comment type="caution">
    <text evidence="11">The sequence shown here is derived from an EMBL/GenBank/DDBJ whole genome shotgun (WGS) entry which is preliminary data.</text>
</comment>
<dbReference type="PRINTS" id="PR00338">
    <property type="entry name" value="NUSGTNSCPFCT"/>
</dbReference>
<dbReference type="PANTHER" id="PTHR30265">
    <property type="entry name" value="RHO-INTERACTING TRANSCRIPTION TERMINATION FACTOR NUSG"/>
    <property type="match status" value="1"/>
</dbReference>
<accession>A0A0G1I0K5</accession>
<evidence type="ECO:0000259" key="9">
    <source>
        <dbReference type="SMART" id="SM00738"/>
    </source>
</evidence>
<protein>
    <recommendedName>
        <fullName evidence="5 6">Transcription termination/antitermination protein NusG</fullName>
    </recommendedName>
</protein>
<evidence type="ECO:0000256" key="5">
    <source>
        <dbReference type="HAMAP-Rule" id="MF_00948"/>
    </source>
</evidence>
<dbReference type="PANTHER" id="PTHR30265:SF2">
    <property type="entry name" value="TRANSCRIPTION TERMINATION_ANTITERMINATION PROTEIN NUSG"/>
    <property type="match status" value="1"/>
</dbReference>
<dbReference type="EMBL" id="LCIJ01000005">
    <property type="protein sequence ID" value="KKT52956.1"/>
    <property type="molecule type" value="Genomic_DNA"/>
</dbReference>
<evidence type="ECO:0000256" key="3">
    <source>
        <dbReference type="ARBA" id="ARBA00023015"/>
    </source>
</evidence>
<dbReference type="Proteomes" id="UP000034752">
    <property type="component" value="Unassembled WGS sequence"/>
</dbReference>
<evidence type="ECO:0000256" key="1">
    <source>
        <dbReference type="ARBA" id="ARBA00022472"/>
    </source>
</evidence>
<evidence type="ECO:0000313" key="11">
    <source>
        <dbReference type="EMBL" id="KKT52956.1"/>
    </source>
</evidence>
<dbReference type="InterPro" id="IPR047050">
    <property type="entry name" value="NGN"/>
</dbReference>
<dbReference type="NCBIfam" id="TIGR00922">
    <property type="entry name" value="nusG"/>
    <property type="match status" value="1"/>
</dbReference>
<dbReference type="InterPro" id="IPR036735">
    <property type="entry name" value="NGN_dom_sf"/>
</dbReference>
<dbReference type="HAMAP" id="MF_00948">
    <property type="entry name" value="NusG"/>
    <property type="match status" value="1"/>
</dbReference>
<evidence type="ECO:0000259" key="10">
    <source>
        <dbReference type="SMART" id="SM00739"/>
    </source>
</evidence>
<reference evidence="11 12" key="1">
    <citation type="journal article" date="2015" name="Nature">
        <title>rRNA introns, odd ribosomes, and small enigmatic genomes across a large radiation of phyla.</title>
        <authorList>
            <person name="Brown C.T."/>
            <person name="Hug L.A."/>
            <person name="Thomas B.C."/>
            <person name="Sharon I."/>
            <person name="Castelle C.J."/>
            <person name="Singh A."/>
            <person name="Wilkins M.J."/>
            <person name="Williams K.H."/>
            <person name="Banfield J.F."/>
        </authorList>
    </citation>
    <scope>NUCLEOTIDE SEQUENCE [LARGE SCALE GENOMIC DNA]</scope>
</reference>
<feature type="domain" description="NusG-like N-terminal" evidence="9">
    <location>
        <begin position="112"/>
        <end position="220"/>
    </location>
</feature>
<evidence type="ECO:0000313" key="12">
    <source>
        <dbReference type="Proteomes" id="UP000034752"/>
    </source>
</evidence>
<evidence type="ECO:0000256" key="4">
    <source>
        <dbReference type="ARBA" id="ARBA00023163"/>
    </source>
</evidence>
<dbReference type="SMART" id="SM00738">
    <property type="entry name" value="NGN"/>
    <property type="match status" value="1"/>
</dbReference>
<dbReference type="InterPro" id="IPR043425">
    <property type="entry name" value="NusG-like"/>
</dbReference>
<organism evidence="11 12">
    <name type="scientific">candidate division Kazan bacterium GW2011_GWA1_44_22</name>
    <dbReference type="NCBI Taxonomy" id="1620410"/>
    <lineage>
        <taxon>Bacteria</taxon>
        <taxon>Bacteria division Kazan-3B-28</taxon>
    </lineage>
</organism>
<dbReference type="InterPro" id="IPR015869">
    <property type="entry name" value="Transcrpt_antiterm_NusG_bac_CS"/>
</dbReference>
<dbReference type="Gene3D" id="2.30.30.30">
    <property type="match status" value="1"/>
</dbReference>
<keyword evidence="4 5" id="KW-0804">Transcription</keyword>
<dbReference type="InterPro" id="IPR014722">
    <property type="entry name" value="Rib_uL2_dom2"/>
</dbReference>
<dbReference type="CDD" id="cd06091">
    <property type="entry name" value="KOW_NusG"/>
    <property type="match status" value="1"/>
</dbReference>
<dbReference type="CDD" id="cd09891">
    <property type="entry name" value="NGN_Bact_1"/>
    <property type="match status" value="1"/>
</dbReference>
<dbReference type="PATRIC" id="fig|1620410.3.peg.149"/>
<feature type="compositionally biased region" description="Basic and acidic residues" evidence="8">
    <location>
        <begin position="70"/>
        <end position="96"/>
    </location>
</feature>
<dbReference type="GO" id="GO:0006353">
    <property type="term" value="P:DNA-templated transcription termination"/>
    <property type="evidence" value="ECO:0007669"/>
    <property type="project" value="UniProtKB-UniRule"/>
</dbReference>
<comment type="function">
    <text evidence="5 7">Participates in transcription elongation, termination and antitermination.</text>
</comment>
<keyword evidence="3 5" id="KW-0805">Transcription regulation</keyword>
<evidence type="ECO:0000256" key="6">
    <source>
        <dbReference type="NCBIfam" id="TIGR00922"/>
    </source>
</evidence>
<evidence type="ECO:0000256" key="7">
    <source>
        <dbReference type="RuleBase" id="RU000538"/>
    </source>
</evidence>
<dbReference type="InterPro" id="IPR008991">
    <property type="entry name" value="Translation_prot_SH3-like_sf"/>
</dbReference>
<dbReference type="Pfam" id="PF02357">
    <property type="entry name" value="NusG"/>
    <property type="match status" value="1"/>
</dbReference>
<feature type="compositionally biased region" description="Low complexity" evidence="8">
    <location>
        <begin position="24"/>
        <end position="57"/>
    </location>
</feature>
<dbReference type="InterPro" id="IPR001062">
    <property type="entry name" value="Transcrpt_antiterm_NusG"/>
</dbReference>
<evidence type="ECO:0000256" key="2">
    <source>
        <dbReference type="ARBA" id="ARBA00022814"/>
    </source>
</evidence>
<dbReference type="SUPFAM" id="SSF82679">
    <property type="entry name" value="N-utilization substance G protein NusG, N-terminal domain"/>
    <property type="match status" value="1"/>
</dbReference>
<dbReference type="AlphaFoldDB" id="A0A0G1I0K5"/>
<dbReference type="Gene3D" id="3.30.70.940">
    <property type="entry name" value="NusG, N-terminal domain"/>
    <property type="match status" value="1"/>
</dbReference>
<dbReference type="InterPro" id="IPR006645">
    <property type="entry name" value="NGN-like_dom"/>
</dbReference>
<evidence type="ECO:0000256" key="8">
    <source>
        <dbReference type="SAM" id="MobiDB-lite"/>
    </source>
</evidence>
<dbReference type="FunFam" id="3.30.70.940:FF:000002">
    <property type="entry name" value="Transcription termination/antitermination protein NusG"/>
    <property type="match status" value="1"/>
</dbReference>
<dbReference type="PROSITE" id="PS01014">
    <property type="entry name" value="NUSG"/>
    <property type="match status" value="1"/>
</dbReference>
<keyword evidence="2 5" id="KW-0889">Transcription antitermination</keyword>
<dbReference type="InterPro" id="IPR005824">
    <property type="entry name" value="KOW"/>
</dbReference>